<evidence type="ECO:0000256" key="4">
    <source>
        <dbReference type="PROSITE-ProRule" id="PRU00433"/>
    </source>
</evidence>
<dbReference type="InterPro" id="IPR030999">
    <property type="entry name" value="Thiosulf_SoxX"/>
</dbReference>
<evidence type="ECO:0000313" key="7">
    <source>
        <dbReference type="EMBL" id="GFE80311.1"/>
    </source>
</evidence>
<keyword evidence="2 4" id="KW-0479">Metal-binding</keyword>
<keyword evidence="3 4" id="KW-0408">Iron</keyword>
<feature type="domain" description="Cytochrome c" evidence="6">
    <location>
        <begin position="43"/>
        <end position="150"/>
    </location>
</feature>
<evidence type="ECO:0000259" key="6">
    <source>
        <dbReference type="PROSITE" id="PS51007"/>
    </source>
</evidence>
<evidence type="ECO:0000256" key="3">
    <source>
        <dbReference type="ARBA" id="ARBA00023004"/>
    </source>
</evidence>
<feature type="signal peptide" evidence="5">
    <location>
        <begin position="1"/>
        <end position="17"/>
    </location>
</feature>
<reference evidence="8" key="1">
    <citation type="submission" date="2020-01" db="EMBL/GenBank/DDBJ databases">
        <title>'Steroidobacter agaridevorans' sp. nov., agar-degrading bacteria isolated from rhizosphere soils.</title>
        <authorList>
            <person name="Ikenaga M."/>
            <person name="Kataoka M."/>
            <person name="Murouchi A."/>
            <person name="Katsuragi S."/>
            <person name="Sakai M."/>
        </authorList>
    </citation>
    <scope>NUCLEOTIDE SEQUENCE [LARGE SCALE GENOMIC DNA]</scope>
    <source>
        <strain evidence="8">YU21-B</strain>
    </source>
</reference>
<proteinExistence type="predicted"/>
<dbReference type="SUPFAM" id="SSF46626">
    <property type="entry name" value="Cytochrome c"/>
    <property type="match status" value="1"/>
</dbReference>
<dbReference type="PROSITE" id="PS51007">
    <property type="entry name" value="CYTC"/>
    <property type="match status" value="1"/>
</dbReference>
<dbReference type="InterPro" id="IPR036909">
    <property type="entry name" value="Cyt_c-like_dom_sf"/>
</dbReference>
<dbReference type="NCBIfam" id="TIGR04485">
    <property type="entry name" value="thiosulf_SoxX"/>
    <property type="match status" value="1"/>
</dbReference>
<sequence>MRWLVWALCASASVASATPPVQRVKPYAVVGDAIEQSLTGQAGNATRGAELIQQRHKSLCVLCHSGPFPDRHLQGTLAPDLTGIGERLSAGQLRLRIVDMKRLNPDSIMPTYYGIATNSKDSRIADGWRGKPVLTAEEIEDLVAYLQTLRP</sequence>
<keyword evidence="1 4" id="KW-0349">Heme</keyword>
<evidence type="ECO:0000313" key="8">
    <source>
        <dbReference type="Proteomes" id="UP000445000"/>
    </source>
</evidence>
<keyword evidence="5" id="KW-0732">Signal</keyword>
<dbReference type="InterPro" id="IPR009056">
    <property type="entry name" value="Cyt_c-like_dom"/>
</dbReference>
<gene>
    <name evidence="7" type="primary">soxX</name>
    <name evidence="7" type="ORF">GCM10011487_23110</name>
</gene>
<accession>A0A829YBP5</accession>
<dbReference type="GO" id="GO:0020037">
    <property type="term" value="F:heme binding"/>
    <property type="evidence" value="ECO:0007669"/>
    <property type="project" value="InterPro"/>
</dbReference>
<evidence type="ECO:0000256" key="2">
    <source>
        <dbReference type="ARBA" id="ARBA00022723"/>
    </source>
</evidence>
<evidence type="ECO:0000256" key="1">
    <source>
        <dbReference type="ARBA" id="ARBA00022617"/>
    </source>
</evidence>
<dbReference type="GO" id="GO:0009055">
    <property type="term" value="F:electron transfer activity"/>
    <property type="evidence" value="ECO:0007669"/>
    <property type="project" value="InterPro"/>
</dbReference>
<dbReference type="GO" id="GO:0046872">
    <property type="term" value="F:metal ion binding"/>
    <property type="evidence" value="ECO:0007669"/>
    <property type="project" value="UniProtKB-KW"/>
</dbReference>
<organism evidence="7 8">
    <name type="scientific">Steroidobacter agaridevorans</name>
    <dbReference type="NCBI Taxonomy" id="2695856"/>
    <lineage>
        <taxon>Bacteria</taxon>
        <taxon>Pseudomonadati</taxon>
        <taxon>Pseudomonadota</taxon>
        <taxon>Gammaproteobacteria</taxon>
        <taxon>Steroidobacterales</taxon>
        <taxon>Steroidobacteraceae</taxon>
        <taxon>Steroidobacter</taxon>
    </lineage>
</organism>
<keyword evidence="8" id="KW-1185">Reference proteome</keyword>
<dbReference type="RefSeq" id="WP_161812011.1">
    <property type="nucleotide sequence ID" value="NZ_BLJN01000002.1"/>
</dbReference>
<dbReference type="Proteomes" id="UP000445000">
    <property type="component" value="Unassembled WGS sequence"/>
</dbReference>
<comment type="caution">
    <text evidence="7">The sequence shown here is derived from an EMBL/GenBank/DDBJ whole genome shotgun (WGS) entry which is preliminary data.</text>
</comment>
<feature type="chain" id="PRO_5032589953" evidence="5">
    <location>
        <begin position="18"/>
        <end position="151"/>
    </location>
</feature>
<name>A0A829YBP5_9GAMM</name>
<dbReference type="Gene3D" id="1.10.760.10">
    <property type="entry name" value="Cytochrome c-like domain"/>
    <property type="match status" value="1"/>
</dbReference>
<protein>
    <submittedName>
        <fullName evidence="7">Sulfur oxidation c-type cytochrome SoxX</fullName>
    </submittedName>
</protein>
<dbReference type="AlphaFoldDB" id="A0A829YBP5"/>
<evidence type="ECO:0000256" key="5">
    <source>
        <dbReference type="SAM" id="SignalP"/>
    </source>
</evidence>
<dbReference type="EMBL" id="BLJN01000002">
    <property type="protein sequence ID" value="GFE80311.1"/>
    <property type="molecule type" value="Genomic_DNA"/>
</dbReference>